<feature type="domain" description="SnoaL-like" evidence="1">
    <location>
        <begin position="13"/>
        <end position="122"/>
    </location>
</feature>
<protein>
    <submittedName>
        <fullName evidence="2">Steroid delta-isomerase-like uncharacterized protein</fullName>
    </submittedName>
</protein>
<evidence type="ECO:0000313" key="3">
    <source>
        <dbReference type="Proteomes" id="UP000590740"/>
    </source>
</evidence>
<dbReference type="AlphaFoldDB" id="A0A7W8DIH2"/>
<dbReference type="Gene3D" id="3.10.450.50">
    <property type="match status" value="1"/>
</dbReference>
<proteinExistence type="predicted"/>
<dbReference type="NCBIfam" id="TIGR02096">
    <property type="entry name" value="ketosteroid isomerase-related protein"/>
    <property type="match status" value="1"/>
</dbReference>
<reference evidence="2 3" key="1">
    <citation type="submission" date="2020-08" db="EMBL/GenBank/DDBJ databases">
        <title>Genomic Encyclopedia of Type Strains, Phase IV (KMG-IV): sequencing the most valuable type-strain genomes for metagenomic binning, comparative biology and taxonomic classification.</title>
        <authorList>
            <person name="Goeker M."/>
        </authorList>
    </citation>
    <scope>NUCLEOTIDE SEQUENCE [LARGE SCALE GENOMIC DNA]</scope>
    <source>
        <strain evidence="2 3">DSM 12252</strain>
    </source>
</reference>
<dbReference type="Pfam" id="PF12680">
    <property type="entry name" value="SnoaL_2"/>
    <property type="match status" value="1"/>
</dbReference>
<dbReference type="InterPro" id="IPR032710">
    <property type="entry name" value="NTF2-like_dom_sf"/>
</dbReference>
<dbReference type="SUPFAM" id="SSF54427">
    <property type="entry name" value="NTF2-like"/>
    <property type="match status" value="1"/>
</dbReference>
<name>A0A7W8DIH2_9BACT</name>
<dbReference type="InterPro" id="IPR037401">
    <property type="entry name" value="SnoaL-like"/>
</dbReference>
<evidence type="ECO:0000313" key="2">
    <source>
        <dbReference type="EMBL" id="MBB5031174.1"/>
    </source>
</evidence>
<keyword evidence="3" id="KW-1185">Reference proteome</keyword>
<accession>A0A7W8DIH2</accession>
<dbReference type="EMBL" id="JACHIG010000001">
    <property type="protein sequence ID" value="MBB5031174.1"/>
    <property type="molecule type" value="Genomic_DNA"/>
</dbReference>
<keyword evidence="2" id="KW-0413">Isomerase</keyword>
<dbReference type="Proteomes" id="UP000590740">
    <property type="component" value="Unassembled WGS sequence"/>
</dbReference>
<comment type="caution">
    <text evidence="2">The sequence shown here is derived from an EMBL/GenBank/DDBJ whole genome shotgun (WGS) entry which is preliminary data.</text>
</comment>
<sequence length="139" mass="15709">MSTPQQQALSLIQTYYTTFNSGDRAAFLALLTDDVVHDINQGGAETGREVFRAFLERMDRCYREQVCDLVVFASEDGTRGAAEFYIEGQYLSTDDGLPPATGQRYRLRVGAFFDLKDGKVSRITNYYNLQEWLRQVGAA</sequence>
<evidence type="ECO:0000259" key="1">
    <source>
        <dbReference type="Pfam" id="PF12680"/>
    </source>
</evidence>
<dbReference type="RefSeq" id="WP_184338111.1">
    <property type="nucleotide sequence ID" value="NZ_JACHIG010000001.1"/>
</dbReference>
<dbReference type="CDD" id="cd00531">
    <property type="entry name" value="NTF2_like"/>
    <property type="match status" value="1"/>
</dbReference>
<dbReference type="InterPro" id="IPR011721">
    <property type="entry name" value="CHP02096"/>
</dbReference>
<organism evidence="2 3">
    <name type="scientific">Prosthecobacter vanneervenii</name>
    <dbReference type="NCBI Taxonomy" id="48466"/>
    <lineage>
        <taxon>Bacteria</taxon>
        <taxon>Pseudomonadati</taxon>
        <taxon>Verrucomicrobiota</taxon>
        <taxon>Verrucomicrobiia</taxon>
        <taxon>Verrucomicrobiales</taxon>
        <taxon>Verrucomicrobiaceae</taxon>
        <taxon>Prosthecobacter</taxon>
    </lineage>
</organism>
<dbReference type="GO" id="GO:0016853">
    <property type="term" value="F:isomerase activity"/>
    <property type="evidence" value="ECO:0007669"/>
    <property type="project" value="UniProtKB-KW"/>
</dbReference>
<gene>
    <name evidence="2" type="ORF">HNQ65_000728</name>
</gene>